<dbReference type="Proteomes" id="UP001595710">
    <property type="component" value="Unassembled WGS sequence"/>
</dbReference>
<feature type="transmembrane region" description="Helical" evidence="1">
    <location>
        <begin position="12"/>
        <end position="33"/>
    </location>
</feature>
<feature type="transmembrane region" description="Helical" evidence="1">
    <location>
        <begin position="58"/>
        <end position="76"/>
    </location>
</feature>
<evidence type="ECO:0000313" key="3">
    <source>
        <dbReference type="Proteomes" id="UP001595710"/>
    </source>
</evidence>
<sequence length="124" mass="14259">MKPQTLQPIKIFILSGIFTSLCMAGLLSLDTLLGSQEFLMQLAYESKKEILLNLVENGLRLFLIMFFSTLFTHALYTVNKLFGRLMLVASLALVYYLLQFNVSLLLVFYISWLLNLLFIRGVRL</sequence>
<keyword evidence="1" id="KW-0812">Transmembrane</keyword>
<evidence type="ECO:0000313" key="2">
    <source>
        <dbReference type="EMBL" id="MFC3701612.1"/>
    </source>
</evidence>
<organism evidence="2 3">
    <name type="scientific">Reinekea marina</name>
    <dbReference type="NCBI Taxonomy" id="1310421"/>
    <lineage>
        <taxon>Bacteria</taxon>
        <taxon>Pseudomonadati</taxon>
        <taxon>Pseudomonadota</taxon>
        <taxon>Gammaproteobacteria</taxon>
        <taxon>Oceanospirillales</taxon>
        <taxon>Saccharospirillaceae</taxon>
        <taxon>Reinekea</taxon>
    </lineage>
</organism>
<dbReference type="RefSeq" id="WP_290280690.1">
    <property type="nucleotide sequence ID" value="NZ_JAUFQI010000001.1"/>
</dbReference>
<accession>A0ABV7WRC1</accession>
<keyword evidence="1" id="KW-0472">Membrane</keyword>
<proteinExistence type="predicted"/>
<evidence type="ECO:0000256" key="1">
    <source>
        <dbReference type="SAM" id="Phobius"/>
    </source>
</evidence>
<keyword evidence="3" id="KW-1185">Reference proteome</keyword>
<keyword evidence="1" id="KW-1133">Transmembrane helix</keyword>
<dbReference type="EMBL" id="JBHRYN010000010">
    <property type="protein sequence ID" value="MFC3701612.1"/>
    <property type="molecule type" value="Genomic_DNA"/>
</dbReference>
<gene>
    <name evidence="2" type="ORF">ACFOND_08190</name>
</gene>
<reference evidence="3" key="1">
    <citation type="journal article" date="2019" name="Int. J. Syst. Evol. Microbiol.">
        <title>The Global Catalogue of Microorganisms (GCM) 10K type strain sequencing project: providing services to taxonomists for standard genome sequencing and annotation.</title>
        <authorList>
            <consortium name="The Broad Institute Genomics Platform"/>
            <consortium name="The Broad Institute Genome Sequencing Center for Infectious Disease"/>
            <person name="Wu L."/>
            <person name="Ma J."/>
        </authorList>
    </citation>
    <scope>NUCLEOTIDE SEQUENCE [LARGE SCALE GENOMIC DNA]</scope>
    <source>
        <strain evidence="3">CECT 8288</strain>
    </source>
</reference>
<protein>
    <recommendedName>
        <fullName evidence="4">DUF5658 domain-containing protein</fullName>
    </recommendedName>
</protein>
<comment type="caution">
    <text evidence="2">The sequence shown here is derived from an EMBL/GenBank/DDBJ whole genome shotgun (WGS) entry which is preliminary data.</text>
</comment>
<name>A0ABV7WRC1_9GAMM</name>
<evidence type="ECO:0008006" key="4">
    <source>
        <dbReference type="Google" id="ProtNLM"/>
    </source>
</evidence>